<organism evidence="1 2">
    <name type="scientific">Paraprevotella clara YIT 11840</name>
    <dbReference type="NCBI Taxonomy" id="762968"/>
    <lineage>
        <taxon>Bacteria</taxon>
        <taxon>Pseudomonadati</taxon>
        <taxon>Bacteroidota</taxon>
        <taxon>Bacteroidia</taxon>
        <taxon>Bacteroidales</taxon>
        <taxon>Prevotellaceae</taxon>
        <taxon>Paraprevotella</taxon>
    </lineage>
</organism>
<accession>G5SPT1</accession>
<dbReference type="HOGENOM" id="CLU_2736367_0_0_10"/>
<proteinExistence type="predicted"/>
<keyword evidence="2" id="KW-1185">Reference proteome</keyword>
<dbReference type="AlphaFoldDB" id="G5SPT1"/>
<reference evidence="1 2" key="1">
    <citation type="submission" date="2011-03" db="EMBL/GenBank/DDBJ databases">
        <authorList>
            <person name="Weinstock G."/>
            <person name="Sodergren E."/>
            <person name="Clifton S."/>
            <person name="Fulton L."/>
            <person name="Fulton B."/>
            <person name="Courtney L."/>
            <person name="Fronick C."/>
            <person name="Harrison M."/>
            <person name="Strong C."/>
            <person name="Farmer C."/>
            <person name="Delahaunty K."/>
            <person name="Markovic C."/>
            <person name="Hall O."/>
            <person name="Minx P."/>
            <person name="Tomlinson C."/>
            <person name="Mitreva M."/>
            <person name="Hou S."/>
            <person name="Chen J."/>
            <person name="Wollam A."/>
            <person name="Pepin K.H."/>
            <person name="Johnson M."/>
            <person name="Bhonagiri V."/>
            <person name="Zhang X."/>
            <person name="Suruliraj S."/>
            <person name="Warren W."/>
            <person name="Chinwalla A."/>
            <person name="Mardis E.R."/>
            <person name="Wilson R.K."/>
        </authorList>
    </citation>
    <scope>NUCLEOTIDE SEQUENCE [LARGE SCALE GENOMIC DNA]</scope>
    <source>
        <strain evidence="1 2">YIT 11840</strain>
    </source>
</reference>
<name>G5SPT1_9BACT</name>
<protein>
    <submittedName>
        <fullName evidence="1">Uncharacterized protein</fullName>
    </submittedName>
</protein>
<dbReference type="Proteomes" id="UP000003598">
    <property type="component" value="Unassembled WGS sequence"/>
</dbReference>
<gene>
    <name evidence="1" type="ORF">HMPREF9441_01366</name>
</gene>
<sequence>MPGVVDGLNFSFIDVMVQCFLVLYINVDDKCHIIIYWGKAIPQTTHRFCAKRFSVLSQTIFQPAEIDFRMY</sequence>
<evidence type="ECO:0000313" key="1">
    <source>
        <dbReference type="EMBL" id="EHH00648.1"/>
    </source>
</evidence>
<dbReference type="EMBL" id="AFFY01000020">
    <property type="protein sequence ID" value="EHH00648.1"/>
    <property type="molecule type" value="Genomic_DNA"/>
</dbReference>
<dbReference type="STRING" id="762968.HMPREF9441_01366"/>
<evidence type="ECO:0000313" key="2">
    <source>
        <dbReference type="Proteomes" id="UP000003598"/>
    </source>
</evidence>
<comment type="caution">
    <text evidence="1">The sequence shown here is derived from an EMBL/GenBank/DDBJ whole genome shotgun (WGS) entry which is preliminary data.</text>
</comment>